<dbReference type="STRING" id="269799.Gmet_1679"/>
<dbReference type="Gene3D" id="1.10.101.10">
    <property type="entry name" value="PGBD-like superfamily/PGBD"/>
    <property type="match status" value="1"/>
</dbReference>
<gene>
    <name evidence="3" type="ordered locus">Gmet_1679</name>
</gene>
<accession>Q39V14</accession>
<feature type="domain" description="Peptidase M15C" evidence="2">
    <location>
        <begin position="175"/>
        <end position="214"/>
    </location>
</feature>
<evidence type="ECO:0000259" key="1">
    <source>
        <dbReference type="Pfam" id="PF01471"/>
    </source>
</evidence>
<dbReference type="InterPro" id="IPR002477">
    <property type="entry name" value="Peptidoglycan-bd-like"/>
</dbReference>
<dbReference type="AlphaFoldDB" id="Q39V14"/>
<dbReference type="EMBL" id="CP000148">
    <property type="protein sequence ID" value="ABB31910.1"/>
    <property type="molecule type" value="Genomic_DNA"/>
</dbReference>
<dbReference type="HOGENOM" id="CLU_1183265_0_0_7"/>
<dbReference type="InterPro" id="IPR036365">
    <property type="entry name" value="PGBD-like_sf"/>
</dbReference>
<evidence type="ECO:0000259" key="2">
    <source>
        <dbReference type="Pfam" id="PF13539"/>
    </source>
</evidence>
<dbReference type="InterPro" id="IPR036366">
    <property type="entry name" value="PGBDSf"/>
</dbReference>
<dbReference type="SUPFAM" id="SSF47090">
    <property type="entry name" value="PGBD-like"/>
    <property type="match status" value="1"/>
</dbReference>
<evidence type="ECO:0000313" key="4">
    <source>
        <dbReference type="Proteomes" id="UP000007073"/>
    </source>
</evidence>
<reference evidence="3 4" key="1">
    <citation type="submission" date="2005-10" db="EMBL/GenBank/DDBJ databases">
        <title>Complete sequence of Geobacter metallireducens GS-15.</title>
        <authorList>
            <consortium name="US DOE Joint Genome Institute"/>
            <person name="Copeland A."/>
            <person name="Lucas S."/>
            <person name="Lapidus A."/>
            <person name="Barry K."/>
            <person name="Detter J.C."/>
            <person name="Glavina T."/>
            <person name="Hammon N."/>
            <person name="Israni S."/>
            <person name="Pitluck S."/>
            <person name="Di Bartolo G."/>
            <person name="Chain P."/>
            <person name="Schmutz J."/>
            <person name="Larimer F."/>
            <person name="Land M."/>
            <person name="Kyrpides N."/>
            <person name="Ivanova N."/>
            <person name="Richardson P."/>
        </authorList>
    </citation>
    <scope>NUCLEOTIDE SEQUENCE [LARGE SCALE GENOMIC DNA]</scope>
    <source>
        <strain evidence="4">ATCC 53774 / DSM 7210 / GS-15</strain>
    </source>
</reference>
<dbReference type="KEGG" id="gme:Gmet_1679"/>
<organism evidence="3 4">
    <name type="scientific">Geobacter metallireducens (strain ATCC 53774 / DSM 7210 / GS-15)</name>
    <dbReference type="NCBI Taxonomy" id="269799"/>
    <lineage>
        <taxon>Bacteria</taxon>
        <taxon>Pseudomonadati</taxon>
        <taxon>Thermodesulfobacteriota</taxon>
        <taxon>Desulfuromonadia</taxon>
        <taxon>Geobacterales</taxon>
        <taxon>Geobacteraceae</taxon>
        <taxon>Geobacter</taxon>
    </lineage>
</organism>
<dbReference type="eggNOG" id="COG3409">
    <property type="taxonomic scope" value="Bacteria"/>
</dbReference>
<evidence type="ECO:0000313" key="3">
    <source>
        <dbReference type="EMBL" id="ABB31910.1"/>
    </source>
</evidence>
<dbReference type="Pfam" id="PF01471">
    <property type="entry name" value="PG_binding_1"/>
    <property type="match status" value="1"/>
</dbReference>
<name>Q39V14_GEOMG</name>
<feature type="domain" description="Peptidoglycan binding-like" evidence="1">
    <location>
        <begin position="17"/>
        <end position="70"/>
    </location>
</feature>
<keyword evidence="4" id="KW-1185">Reference proteome</keyword>
<dbReference type="Pfam" id="PF13539">
    <property type="entry name" value="Peptidase_M15_4"/>
    <property type="match status" value="1"/>
</dbReference>
<dbReference type="InterPro" id="IPR009045">
    <property type="entry name" value="Zn_M74/Hedgehog-like"/>
</dbReference>
<dbReference type="SUPFAM" id="SSF55166">
    <property type="entry name" value="Hedgehog/DD-peptidase"/>
    <property type="match status" value="1"/>
</dbReference>
<proteinExistence type="predicted"/>
<reference evidence="3 4" key="2">
    <citation type="journal article" date="2009" name="BMC Microbiol.">
        <title>The genome sequence of Geobacter metallireducens: features of metabolism, physiology and regulation common and dissimilar to Geobacter sulfurreducens.</title>
        <authorList>
            <person name="Aklujkar M."/>
            <person name="Krushkal J."/>
            <person name="DiBartolo G."/>
            <person name="Lapidus A."/>
            <person name="Land M.L."/>
            <person name="Lovley D.R."/>
        </authorList>
    </citation>
    <scope>NUCLEOTIDE SEQUENCE [LARGE SCALE GENOMIC DNA]</scope>
    <source>
        <strain evidence="4">ATCC 53774 / DSM 7210 / GS-15</strain>
    </source>
</reference>
<dbReference type="Proteomes" id="UP000007073">
    <property type="component" value="Chromosome"/>
</dbReference>
<dbReference type="RefSeq" id="WP_004511385.1">
    <property type="nucleotide sequence ID" value="NC_007517.1"/>
</dbReference>
<sequence>MSVLQASVGYLGKNIENDVETVQSLLKSKGFDPKGIDGVCGKDTIAAIRSFQATFMTNPDGLIEPGRKTWLKLAGTGGAATADLSPWCGDSARWSQEKKLQSMHPELRQKVAAVLQALAGRGFQPKVFYGWRSVAVQMQLYYQGNSKVKFSFHNAQHPDGIPNAYAADIVDSRFGWAPEAEQTGFWKALGEEAKELGLVWGGDWVNFRDWAHVQLVPNDELGRVKRESGL</sequence>
<dbReference type="CDD" id="cd14845">
    <property type="entry name" value="L-Ala-D-Glu_peptidase_like"/>
    <property type="match status" value="1"/>
</dbReference>
<dbReference type="Gene3D" id="3.30.1380.10">
    <property type="match status" value="1"/>
</dbReference>
<dbReference type="InterPro" id="IPR039561">
    <property type="entry name" value="Peptidase_M15C"/>
</dbReference>
<protein>
    <submittedName>
        <fullName evidence="3">Peptidoglycan-binding domain 1 protein</fullName>
    </submittedName>
</protein>